<feature type="compositionally biased region" description="Polar residues" evidence="1">
    <location>
        <begin position="832"/>
        <end position="849"/>
    </location>
</feature>
<name>A0AAV2IF86_LYMST</name>
<keyword evidence="3" id="KW-1185">Reference proteome</keyword>
<evidence type="ECO:0000313" key="2">
    <source>
        <dbReference type="EMBL" id="CAL1545597.1"/>
    </source>
</evidence>
<proteinExistence type="predicted"/>
<dbReference type="Proteomes" id="UP001497497">
    <property type="component" value="Unassembled WGS sequence"/>
</dbReference>
<gene>
    <name evidence="2" type="ORF">GSLYS_00019061001</name>
</gene>
<evidence type="ECO:0000256" key="1">
    <source>
        <dbReference type="SAM" id="MobiDB-lite"/>
    </source>
</evidence>
<reference evidence="2 3" key="1">
    <citation type="submission" date="2024-04" db="EMBL/GenBank/DDBJ databases">
        <authorList>
            <consortium name="Genoscope - CEA"/>
            <person name="William W."/>
        </authorList>
    </citation>
    <scope>NUCLEOTIDE SEQUENCE [LARGE SCALE GENOMIC DNA]</scope>
</reference>
<protein>
    <submittedName>
        <fullName evidence="2">Uncharacterized protein</fullName>
    </submittedName>
</protein>
<feature type="compositionally biased region" description="Basic and acidic residues" evidence="1">
    <location>
        <begin position="854"/>
        <end position="874"/>
    </location>
</feature>
<feature type="region of interest" description="Disordered" evidence="1">
    <location>
        <begin position="830"/>
        <end position="876"/>
    </location>
</feature>
<accession>A0AAV2IF86</accession>
<dbReference type="PANTHER" id="PTHR16071:SF2">
    <property type="entry name" value="FIGNL1-INTERACTING REGULATOR OF RECOMBINATION AND MITOSIS"/>
    <property type="match status" value="1"/>
</dbReference>
<sequence length="949" mass="106657">MSQKSQTQAVFIADIMSWSRETCLQNLNIVLPKVIIDFEKSAAYIEEAIDLLRIICQSLMPCVPLEHLEDQVFSKICKSICGYTDSIIDKILVHMRSQLQGSSQELKLVVTECLEWLVSIGQCLELCAKCAIGVANDVELSCVQSLPSCIVHLLVQAYSHCKTSNDLYGDFLEQVSESLSTLFKMAHSLQMSLLTLLDRLCISGAHLEEHVTVLCSVCTGLYNICSVVTSLDVKLVISLWKGISKLCNQHLSLLQDRFDVSPLLNFLCDEIRQGYLYLFHLCPASSPNLLSQGDDKAFNKLVKILGFQMKVMVALLRDFSAYLDNCEDNILELLMCFLRYLPPSVYSKSISNGQESVIRNQLVNAAVPIIGHLVANRVFRLGLTKKTPAETVPEDHLPKLLLQLMVLDKLPTLEVDVMDYWLTPVNHSENIPTLGLLAAIFHSVQLCEVEMRIPVMLPGVMVSGKPERKVSLYEHVAIHICGYIGACLARHFNVTECILLENVLHGSHVSSLLATDCWCFLSRYGTAGLCQDHVKRLVGLYKEIQLRGSTKSNRKAQFRLECLLQRLLKLMTSEHQAALVELIPPDRDPAFWLAMSPDSPQSNLPKVVHQKLVTWGMDVLQASSGKSADIFQAVEFFTKLLSNNSSEPCLAPHQQAILLEFTCKMWAQLVKSPEIKAKIREQLLTRLMPLTRCFVSLMETSDILQVLIVIQGYLIPACPVALSLSIIEFLTGFRTLRMAPSFQQSQVLEKMAKTFHHMMCHPHPLVHHMALSAFSDFATHTSHEEAIPACIMENKWLQGRVEHFLNKIPHQSTQSFILLDYLRDQMKEEDVTVSQEHSNNLTETHSNVDGETDGNERPSKKPRYMDESSHDKSTTVDICNSSTASCAADQALSPNFQAILTQLTDLADRLEQECHRSTPPTHFIATTKLALTRIYDCISDDKSWFDRLS</sequence>
<organism evidence="2 3">
    <name type="scientific">Lymnaea stagnalis</name>
    <name type="common">Great pond snail</name>
    <name type="synonym">Helix stagnalis</name>
    <dbReference type="NCBI Taxonomy" id="6523"/>
    <lineage>
        <taxon>Eukaryota</taxon>
        <taxon>Metazoa</taxon>
        <taxon>Spiralia</taxon>
        <taxon>Lophotrochozoa</taxon>
        <taxon>Mollusca</taxon>
        <taxon>Gastropoda</taxon>
        <taxon>Heterobranchia</taxon>
        <taxon>Euthyneura</taxon>
        <taxon>Panpulmonata</taxon>
        <taxon>Hygrophila</taxon>
        <taxon>Lymnaeoidea</taxon>
        <taxon>Lymnaeidae</taxon>
        <taxon>Lymnaea</taxon>
    </lineage>
</organism>
<dbReference type="EMBL" id="CAXITT010000724">
    <property type="protein sequence ID" value="CAL1545597.1"/>
    <property type="molecule type" value="Genomic_DNA"/>
</dbReference>
<dbReference type="Pfam" id="PF14868">
    <property type="entry name" value="DUF4487"/>
    <property type="match status" value="1"/>
</dbReference>
<dbReference type="InterPro" id="IPR027902">
    <property type="entry name" value="DUF4487"/>
</dbReference>
<evidence type="ECO:0000313" key="3">
    <source>
        <dbReference type="Proteomes" id="UP001497497"/>
    </source>
</evidence>
<dbReference type="PANTHER" id="PTHR16071">
    <property type="entry name" value="CHROMOSOME 1 OPEN READING FRAME 112"/>
    <property type="match status" value="1"/>
</dbReference>
<dbReference type="AlphaFoldDB" id="A0AAV2IF86"/>
<comment type="caution">
    <text evidence="2">The sequence shown here is derived from an EMBL/GenBank/DDBJ whole genome shotgun (WGS) entry which is preliminary data.</text>
</comment>